<gene>
    <name evidence="1" type="ORF">E0F67_10480</name>
</gene>
<dbReference type="EMBL" id="SJLI01000258">
    <property type="protein sequence ID" value="TYK91622.1"/>
    <property type="molecule type" value="Genomic_DNA"/>
</dbReference>
<organism evidence="1 2">
    <name type="scientific">Streptococcus pyogenes</name>
    <dbReference type="NCBI Taxonomy" id="1314"/>
    <lineage>
        <taxon>Bacteria</taxon>
        <taxon>Bacillati</taxon>
        <taxon>Bacillota</taxon>
        <taxon>Bacilli</taxon>
        <taxon>Lactobacillales</taxon>
        <taxon>Streptococcaceae</taxon>
        <taxon>Streptococcus</taxon>
    </lineage>
</organism>
<evidence type="ECO:0000313" key="1">
    <source>
        <dbReference type="EMBL" id="TYK91622.1"/>
    </source>
</evidence>
<reference evidence="1 2" key="1">
    <citation type="submission" date="2019-02" db="EMBL/GenBank/DDBJ databases">
        <title>Novel genomic isolates of S. pyogenes and S. dysgalactiae subsp. equisimilis associated to necrotising fasciitis (NSTI).</title>
        <authorList>
            <person name="Barrantes I."/>
        </authorList>
    </citation>
    <scope>NUCLEOTIDE SEQUENCE [LARGE SCALE GENOMIC DNA]</scope>
    <source>
        <strain evidence="1 2">SPY5003</strain>
    </source>
</reference>
<name>A0A5S4T5K1_STRPY</name>
<sequence length="66" mass="7575">MSFYSETEIAAAMTVKLDDVLPEKTVFEEGIRRAPDRGFRLSQSQTEIALKNALRYVPTKFHEEVI</sequence>
<dbReference type="AlphaFoldDB" id="A0A5S4T5K1"/>
<evidence type="ECO:0000313" key="2">
    <source>
        <dbReference type="Proteomes" id="UP000325300"/>
    </source>
</evidence>
<comment type="caution">
    <text evidence="1">The sequence shown here is derived from an EMBL/GenBank/DDBJ whole genome shotgun (WGS) entry which is preliminary data.</text>
</comment>
<dbReference type="Proteomes" id="UP000325300">
    <property type="component" value="Unassembled WGS sequence"/>
</dbReference>
<dbReference type="RefSeq" id="WP_148845467.1">
    <property type="nucleotide sequence ID" value="NZ_SJLI01000258.1"/>
</dbReference>
<proteinExistence type="predicted"/>
<feature type="non-terminal residue" evidence="1">
    <location>
        <position position="66"/>
    </location>
</feature>
<accession>A0A5S4T5K1</accession>
<protein>
    <submittedName>
        <fullName evidence="1">Uncharacterized protein</fullName>
    </submittedName>
</protein>